<gene>
    <name evidence="1" type="ORF">LEP1GSC172_4039</name>
</gene>
<sequence>MEEESKDFPRWLAQTLSQNLNVKYEYFLREKRKPNVWISWGKAMENSCKSLLTYITQFRFQEIKQDPHWKFRAIYASSLINKVAKSLTGQARVEFISGSLNQFVRKDELYDSINPVQLRMVHLETNRLNCYARDLDLSFLQTHPKNWTAAARRNYLKMLRTDFTNPEREFSNWDLCFRNNRARLHRFETDLWDRCFEKNRKRLERIGNDLVGNRCFSTGLNSVGFDLSESG</sequence>
<reference evidence="1 2" key="1">
    <citation type="submission" date="2013-01" db="EMBL/GenBank/DDBJ databases">
        <authorList>
            <person name="Harkins D.M."/>
            <person name="Durkin A.S."/>
            <person name="Brinkac L.M."/>
            <person name="Haft D.H."/>
            <person name="Selengut J.D."/>
            <person name="Sanka R."/>
            <person name="DePew J."/>
            <person name="Purushe J."/>
            <person name="Matthias M.A."/>
            <person name="Vinetz J.M."/>
            <person name="Sutton G.G."/>
            <person name="Nierman W.C."/>
            <person name="Fouts D.E."/>
        </authorList>
    </citation>
    <scope>NUCLEOTIDE SEQUENCE [LARGE SCALE GENOMIC DNA]</scope>
    <source>
        <strain evidence="1 2">HAI1536</strain>
    </source>
</reference>
<evidence type="ECO:0000313" key="1">
    <source>
        <dbReference type="EMBL" id="EMO54046.1"/>
    </source>
</evidence>
<proteinExistence type="predicted"/>
<accession>M6VG89</accession>
<protein>
    <submittedName>
        <fullName evidence="1">Uncharacterized protein</fullName>
    </submittedName>
</protein>
<comment type="caution">
    <text evidence="1">The sequence shown here is derived from an EMBL/GenBank/DDBJ whole genome shotgun (WGS) entry which is preliminary data.</text>
</comment>
<evidence type="ECO:0000313" key="2">
    <source>
        <dbReference type="Proteomes" id="UP000012112"/>
    </source>
</evidence>
<name>M6VG89_9LEPT</name>
<organism evidence="1 2">
    <name type="scientific">Leptospira noguchii</name>
    <dbReference type="NCBI Taxonomy" id="28182"/>
    <lineage>
        <taxon>Bacteria</taxon>
        <taxon>Pseudomonadati</taxon>
        <taxon>Spirochaetota</taxon>
        <taxon>Spirochaetia</taxon>
        <taxon>Leptospirales</taxon>
        <taxon>Leptospiraceae</taxon>
        <taxon>Leptospira</taxon>
    </lineage>
</organism>
<dbReference type="AlphaFoldDB" id="M6VG89"/>
<dbReference type="EMBL" id="AKWD02000030">
    <property type="protein sequence ID" value="EMO54046.1"/>
    <property type="molecule type" value="Genomic_DNA"/>
</dbReference>
<dbReference type="Proteomes" id="UP000012112">
    <property type="component" value="Unassembled WGS sequence"/>
</dbReference>